<organism evidence="1 2">
    <name type="scientific">Brassica cretica</name>
    <name type="common">Mustard</name>
    <dbReference type="NCBI Taxonomy" id="69181"/>
    <lineage>
        <taxon>Eukaryota</taxon>
        <taxon>Viridiplantae</taxon>
        <taxon>Streptophyta</taxon>
        <taxon>Embryophyta</taxon>
        <taxon>Tracheophyta</taxon>
        <taxon>Spermatophyta</taxon>
        <taxon>Magnoliopsida</taxon>
        <taxon>eudicotyledons</taxon>
        <taxon>Gunneridae</taxon>
        <taxon>Pentapetalae</taxon>
        <taxon>rosids</taxon>
        <taxon>malvids</taxon>
        <taxon>Brassicales</taxon>
        <taxon>Brassicaceae</taxon>
        <taxon>Brassiceae</taxon>
        <taxon>Brassica</taxon>
    </lineage>
</organism>
<name>A0ABQ7CER6_BRACR</name>
<protein>
    <recommendedName>
        <fullName evidence="3">Secreted protein</fullName>
    </recommendedName>
</protein>
<dbReference type="Proteomes" id="UP000266723">
    <property type="component" value="Unassembled WGS sequence"/>
</dbReference>
<accession>A0ABQ7CER6</accession>
<evidence type="ECO:0008006" key="3">
    <source>
        <dbReference type="Google" id="ProtNLM"/>
    </source>
</evidence>
<gene>
    <name evidence="1" type="ORF">DY000_02001151</name>
</gene>
<evidence type="ECO:0000313" key="2">
    <source>
        <dbReference type="Proteomes" id="UP000266723"/>
    </source>
</evidence>
<sequence length="98" mass="11626">MRSRRPDSRRGSARRLFTVVFTLARRMQTVRVTCFRTWSVTNRCKWISRMDFLHYYYLPEFPEASASMVEKITMDNNNNRRLKEASCVGSRVGPDENN</sequence>
<evidence type="ECO:0000313" key="1">
    <source>
        <dbReference type="EMBL" id="KAF3549798.1"/>
    </source>
</evidence>
<keyword evidence="2" id="KW-1185">Reference proteome</keyword>
<dbReference type="EMBL" id="QGKV02000832">
    <property type="protein sequence ID" value="KAF3549798.1"/>
    <property type="molecule type" value="Genomic_DNA"/>
</dbReference>
<comment type="caution">
    <text evidence="1">The sequence shown here is derived from an EMBL/GenBank/DDBJ whole genome shotgun (WGS) entry which is preliminary data.</text>
</comment>
<proteinExistence type="predicted"/>
<reference evidence="1 2" key="1">
    <citation type="journal article" date="2020" name="BMC Genomics">
        <title>Intraspecific diversification of the crop wild relative Brassica cretica Lam. using demographic model selection.</title>
        <authorList>
            <person name="Kioukis A."/>
            <person name="Michalopoulou V.A."/>
            <person name="Briers L."/>
            <person name="Pirintsos S."/>
            <person name="Studholme D.J."/>
            <person name="Pavlidis P."/>
            <person name="Sarris P.F."/>
        </authorList>
    </citation>
    <scope>NUCLEOTIDE SEQUENCE [LARGE SCALE GENOMIC DNA]</scope>
    <source>
        <strain evidence="2">cv. PFS-1207/04</strain>
    </source>
</reference>